<keyword evidence="4" id="KW-0560">Oxidoreductase</keyword>
<dbReference type="EMBL" id="QAYC01000014">
    <property type="protein sequence ID" value="PTW45209.1"/>
    <property type="molecule type" value="Genomic_DNA"/>
</dbReference>
<protein>
    <recommendedName>
        <fullName evidence="7">Sulfide:quinone oxidoreductase</fullName>
    </recommendedName>
</protein>
<organism evidence="5 6">
    <name type="scientific">Rhodovulum kholense</name>
    <dbReference type="NCBI Taxonomy" id="453584"/>
    <lineage>
        <taxon>Bacteria</taxon>
        <taxon>Pseudomonadati</taxon>
        <taxon>Pseudomonadota</taxon>
        <taxon>Alphaproteobacteria</taxon>
        <taxon>Rhodobacterales</taxon>
        <taxon>Paracoccaceae</taxon>
        <taxon>Rhodovulum</taxon>
    </lineage>
</organism>
<dbReference type="InterPro" id="IPR051169">
    <property type="entry name" value="NADH-Q_oxidoreductase"/>
</dbReference>
<keyword evidence="2" id="KW-0285">Flavoprotein</keyword>
<dbReference type="PANTHER" id="PTHR42913">
    <property type="entry name" value="APOPTOSIS-INDUCING FACTOR 1"/>
    <property type="match status" value="1"/>
</dbReference>
<proteinExistence type="predicted"/>
<evidence type="ECO:0000313" key="5">
    <source>
        <dbReference type="EMBL" id="PTW45209.1"/>
    </source>
</evidence>
<sequence>MRGIEGLVNSRGFVLTDAFQRNPAFPNIFAIGVCIAIAPPAPTPVPTGVPKTGFMIESMVTATARNLPRVIAGQAPVEEPTWNALCLADFGDRGAAFLAMPQLPPRNVGWSSKGRWVHYAKLAFEWYFLRKVRTGISEPFYEKFVMKTLKITKIKA</sequence>
<keyword evidence="3" id="KW-0274">FAD</keyword>
<comment type="cofactor">
    <cofactor evidence="1">
        <name>FAD</name>
        <dbReference type="ChEBI" id="CHEBI:57692"/>
    </cofactor>
</comment>
<reference evidence="5 6" key="1">
    <citation type="submission" date="2018-04" db="EMBL/GenBank/DDBJ databases">
        <title>Genomic Encyclopedia of Archaeal and Bacterial Type Strains, Phase II (KMG-II): from individual species to whole genera.</title>
        <authorList>
            <person name="Goeker M."/>
        </authorList>
    </citation>
    <scope>NUCLEOTIDE SEQUENCE [LARGE SCALE GENOMIC DNA]</scope>
    <source>
        <strain evidence="5 6">DSM 19783</strain>
    </source>
</reference>
<dbReference type="Proteomes" id="UP000244037">
    <property type="component" value="Unassembled WGS sequence"/>
</dbReference>
<dbReference type="AlphaFoldDB" id="A0A8E2VH64"/>
<evidence type="ECO:0008006" key="7">
    <source>
        <dbReference type="Google" id="ProtNLM"/>
    </source>
</evidence>
<evidence type="ECO:0000256" key="1">
    <source>
        <dbReference type="ARBA" id="ARBA00001974"/>
    </source>
</evidence>
<comment type="caution">
    <text evidence="5">The sequence shown here is derived from an EMBL/GenBank/DDBJ whole genome shotgun (WGS) entry which is preliminary data.</text>
</comment>
<evidence type="ECO:0000256" key="2">
    <source>
        <dbReference type="ARBA" id="ARBA00022630"/>
    </source>
</evidence>
<name>A0A8E2VH64_9RHOB</name>
<gene>
    <name evidence="5" type="ORF">C8N38_11418</name>
</gene>
<evidence type="ECO:0000256" key="4">
    <source>
        <dbReference type="ARBA" id="ARBA00023002"/>
    </source>
</evidence>
<evidence type="ECO:0000256" key="3">
    <source>
        <dbReference type="ARBA" id="ARBA00022827"/>
    </source>
</evidence>
<dbReference type="RefSeq" id="WP_245895777.1">
    <property type="nucleotide sequence ID" value="NZ_QAYC01000014.1"/>
</dbReference>
<keyword evidence="6" id="KW-1185">Reference proteome</keyword>
<accession>A0A8E2VH64</accession>
<dbReference type="GO" id="GO:0019646">
    <property type="term" value="P:aerobic electron transport chain"/>
    <property type="evidence" value="ECO:0007669"/>
    <property type="project" value="TreeGrafter"/>
</dbReference>
<evidence type="ECO:0000313" key="6">
    <source>
        <dbReference type="Proteomes" id="UP000244037"/>
    </source>
</evidence>
<dbReference type="Gene3D" id="3.50.50.100">
    <property type="match status" value="1"/>
</dbReference>
<dbReference type="GO" id="GO:0003955">
    <property type="term" value="F:NAD(P)H dehydrogenase (quinone) activity"/>
    <property type="evidence" value="ECO:0007669"/>
    <property type="project" value="TreeGrafter"/>
</dbReference>
<dbReference type="PANTHER" id="PTHR42913:SF6">
    <property type="entry name" value="SULFIDE-QUINONE REDUCTASE"/>
    <property type="match status" value="1"/>
</dbReference>